<dbReference type="Gene3D" id="3.10.129.10">
    <property type="entry name" value="Hotdog Thioesterase"/>
    <property type="match status" value="1"/>
</dbReference>
<gene>
    <name evidence="2" type="ORF">H0A72_06895</name>
</gene>
<sequence length="151" mass="16875">MMNLPYGELAIGQRARSRGRTITETDVVNFCMLTGNWLEIHANAEFSAKSRYGQRVVQGGLVFVISNALLGFDSEVVEAFYGVDRLRFLKPTFIGDTLHAESEVIALRDKGEAHGVATALLTAVNQRKERVMSCEFSLLLRRERLIVSPDE</sequence>
<reference evidence="2 3" key="1">
    <citation type="submission" date="2020-07" db="EMBL/GenBank/DDBJ databases">
        <title>Taxonomic revisions and descriptions of new bacterial species based on genomic comparisons in the high-G+C-content subgroup of the family Alcaligenaceae.</title>
        <authorList>
            <person name="Szabo A."/>
            <person name="Felfoldi T."/>
        </authorList>
    </citation>
    <scope>NUCLEOTIDE SEQUENCE [LARGE SCALE GENOMIC DNA]</scope>
    <source>
        <strain evidence="2 3">LMG 24012</strain>
    </source>
</reference>
<comment type="caution">
    <text evidence="2">The sequence shown here is derived from an EMBL/GenBank/DDBJ whole genome shotgun (WGS) entry which is preliminary data.</text>
</comment>
<dbReference type="PANTHER" id="PTHR43664">
    <property type="entry name" value="MONOAMINE OXIDASE-RELATED"/>
    <property type="match status" value="1"/>
</dbReference>
<name>A0A853G3E7_9BURK</name>
<dbReference type="InterPro" id="IPR052342">
    <property type="entry name" value="MCH/BMMD"/>
</dbReference>
<evidence type="ECO:0000313" key="2">
    <source>
        <dbReference type="EMBL" id="NYT49036.1"/>
    </source>
</evidence>
<protein>
    <submittedName>
        <fullName evidence="2">MaoC family dehydratase N-terminal domain-containing protein</fullName>
    </submittedName>
</protein>
<accession>A0A853G3E7</accession>
<dbReference type="PANTHER" id="PTHR43664:SF1">
    <property type="entry name" value="BETA-METHYLMALYL-COA DEHYDRATASE"/>
    <property type="match status" value="1"/>
</dbReference>
<proteinExistence type="predicted"/>
<evidence type="ECO:0000313" key="3">
    <source>
        <dbReference type="Proteomes" id="UP000559809"/>
    </source>
</evidence>
<evidence type="ECO:0000259" key="1">
    <source>
        <dbReference type="Pfam" id="PF01575"/>
    </source>
</evidence>
<dbReference type="AlphaFoldDB" id="A0A853G3E7"/>
<dbReference type="EMBL" id="JACCEM010000003">
    <property type="protein sequence ID" value="NYT49036.1"/>
    <property type="molecule type" value="Genomic_DNA"/>
</dbReference>
<dbReference type="InterPro" id="IPR029069">
    <property type="entry name" value="HotDog_dom_sf"/>
</dbReference>
<dbReference type="InterPro" id="IPR002539">
    <property type="entry name" value="MaoC-like_dom"/>
</dbReference>
<dbReference type="Pfam" id="PF01575">
    <property type="entry name" value="MaoC_dehydratas"/>
    <property type="match status" value="1"/>
</dbReference>
<organism evidence="2 3">
    <name type="scientific">Parapusillimonas granuli</name>
    <dbReference type="NCBI Taxonomy" id="380911"/>
    <lineage>
        <taxon>Bacteria</taxon>
        <taxon>Pseudomonadati</taxon>
        <taxon>Pseudomonadota</taxon>
        <taxon>Betaproteobacteria</taxon>
        <taxon>Burkholderiales</taxon>
        <taxon>Alcaligenaceae</taxon>
        <taxon>Parapusillimonas</taxon>
    </lineage>
</organism>
<dbReference type="SUPFAM" id="SSF54637">
    <property type="entry name" value="Thioesterase/thiol ester dehydrase-isomerase"/>
    <property type="match status" value="1"/>
</dbReference>
<dbReference type="Proteomes" id="UP000559809">
    <property type="component" value="Unassembled WGS sequence"/>
</dbReference>
<keyword evidence="3" id="KW-1185">Reference proteome</keyword>
<feature type="domain" description="MaoC-like" evidence="1">
    <location>
        <begin position="11"/>
        <end position="119"/>
    </location>
</feature>